<evidence type="ECO:0000256" key="1">
    <source>
        <dbReference type="SAM" id="SignalP"/>
    </source>
</evidence>
<feature type="chain" id="PRO_5037134857" evidence="1">
    <location>
        <begin position="23"/>
        <end position="362"/>
    </location>
</feature>
<gene>
    <name evidence="2" type="ORF">H9S92_20625</name>
</gene>
<evidence type="ECO:0000313" key="3">
    <source>
        <dbReference type="Proteomes" id="UP000650081"/>
    </source>
</evidence>
<dbReference type="NCBIfam" id="TIGR04183">
    <property type="entry name" value="Por_Secre_tail"/>
    <property type="match status" value="1"/>
</dbReference>
<dbReference type="Gene3D" id="2.60.40.10">
    <property type="entry name" value="Immunoglobulins"/>
    <property type="match status" value="1"/>
</dbReference>
<dbReference type="EMBL" id="JACSIT010000153">
    <property type="protein sequence ID" value="MBC6996589.1"/>
    <property type="molecule type" value="Genomic_DNA"/>
</dbReference>
<organism evidence="2 3">
    <name type="scientific">Neolewinella lacunae</name>
    <dbReference type="NCBI Taxonomy" id="1517758"/>
    <lineage>
        <taxon>Bacteria</taxon>
        <taxon>Pseudomonadati</taxon>
        <taxon>Bacteroidota</taxon>
        <taxon>Saprospiria</taxon>
        <taxon>Saprospirales</taxon>
        <taxon>Lewinellaceae</taxon>
        <taxon>Neolewinella</taxon>
    </lineage>
</organism>
<dbReference type="InterPro" id="IPR013783">
    <property type="entry name" value="Ig-like_fold"/>
</dbReference>
<feature type="signal peptide" evidence="1">
    <location>
        <begin position="1"/>
        <end position="22"/>
    </location>
</feature>
<sequence length="362" mass="39514">MIVRLLFTLFFGGLAATAVLQAQPCSDGSAPELVTLNMAGRQSIDGIDDGDNQTGVLTFSQAGDIVAVEFANYNFNTVGGSFCIEALLLVENSALEGVVFTPSLQNDVGPCTDLPFDEFIDLVAEDLVFPTNASGTVLWQLFEDFDDNPNAADATYTSGMVTLYRCPTGQTLLPVTLLAFTAEAKEKDIQLDWATSNEVDNEGFAVERSTDGTEWRQVGWVTGAGEQEAEQTYSFMDQSVMPGATYFYRLKQMDYDQTFTYSEVVQAQLQQALVDGVFMGQVFPNPAPSAQAANLEIFLENPTQVDIVITNFAGQQLRSQRMNLSAGAQKLELNTIDLPTGLYLASFNLAGKAIHRKFEVQR</sequence>
<evidence type="ECO:0000313" key="2">
    <source>
        <dbReference type="EMBL" id="MBC6996589.1"/>
    </source>
</evidence>
<dbReference type="AlphaFoldDB" id="A0A923PSB6"/>
<dbReference type="Proteomes" id="UP000650081">
    <property type="component" value="Unassembled WGS sequence"/>
</dbReference>
<reference evidence="2" key="1">
    <citation type="submission" date="2020-08" db="EMBL/GenBank/DDBJ databases">
        <title>Lewinella bacteria from marine environments.</title>
        <authorList>
            <person name="Zhong Y."/>
        </authorList>
    </citation>
    <scope>NUCLEOTIDE SEQUENCE</scope>
    <source>
        <strain evidence="2">KCTC 42187</strain>
    </source>
</reference>
<dbReference type="InterPro" id="IPR026444">
    <property type="entry name" value="Secre_tail"/>
</dbReference>
<accession>A0A923PSB6</accession>
<proteinExistence type="predicted"/>
<protein>
    <submittedName>
        <fullName evidence="2">T9SS type A sorting domain-containing protein</fullName>
    </submittedName>
</protein>
<keyword evidence="1" id="KW-0732">Signal</keyword>
<keyword evidence="3" id="KW-1185">Reference proteome</keyword>
<comment type="caution">
    <text evidence="2">The sequence shown here is derived from an EMBL/GenBank/DDBJ whole genome shotgun (WGS) entry which is preliminary data.</text>
</comment>
<name>A0A923PSB6_9BACT</name>
<dbReference type="RefSeq" id="WP_187468596.1">
    <property type="nucleotide sequence ID" value="NZ_JACSIT010000153.1"/>
</dbReference>